<evidence type="ECO:0000256" key="1">
    <source>
        <dbReference type="ARBA" id="ARBA00006745"/>
    </source>
</evidence>
<dbReference type="InterPro" id="IPR050287">
    <property type="entry name" value="MTA/SAH_deaminase"/>
</dbReference>
<proteinExistence type="inferred from homology"/>
<keyword evidence="5" id="KW-1185">Reference proteome</keyword>
<evidence type="ECO:0000256" key="2">
    <source>
        <dbReference type="ARBA" id="ARBA00022801"/>
    </source>
</evidence>
<dbReference type="PANTHER" id="PTHR43794:SF11">
    <property type="entry name" value="AMIDOHYDROLASE-RELATED DOMAIN-CONTAINING PROTEIN"/>
    <property type="match status" value="1"/>
</dbReference>
<dbReference type="OrthoDB" id="9796020at2"/>
<organism evidence="4 5">
    <name type="scientific">Rhodoplanes roseus</name>
    <dbReference type="NCBI Taxonomy" id="29409"/>
    <lineage>
        <taxon>Bacteria</taxon>
        <taxon>Pseudomonadati</taxon>
        <taxon>Pseudomonadota</taxon>
        <taxon>Alphaproteobacteria</taxon>
        <taxon>Hyphomicrobiales</taxon>
        <taxon>Nitrobacteraceae</taxon>
        <taxon>Rhodoplanes</taxon>
    </lineage>
</organism>
<accession>A0A327KVQ6</accession>
<evidence type="ECO:0000259" key="3">
    <source>
        <dbReference type="Pfam" id="PF01979"/>
    </source>
</evidence>
<dbReference type="PANTHER" id="PTHR43794">
    <property type="entry name" value="AMINOHYDROLASE SSNA-RELATED"/>
    <property type="match status" value="1"/>
</dbReference>
<comment type="similarity">
    <text evidence="1">Belongs to the metallo-dependent hydrolases superfamily. ATZ/TRZ family.</text>
</comment>
<feature type="domain" description="Amidohydrolase-related" evidence="3">
    <location>
        <begin position="62"/>
        <end position="431"/>
    </location>
</feature>
<dbReference type="Gene3D" id="3.20.20.140">
    <property type="entry name" value="Metal-dependent hydrolases"/>
    <property type="match status" value="1"/>
</dbReference>
<dbReference type="InterPro" id="IPR011059">
    <property type="entry name" value="Metal-dep_hydrolase_composite"/>
</dbReference>
<gene>
    <name evidence="4" type="ORF">CH341_21970</name>
</gene>
<dbReference type="SUPFAM" id="SSF51556">
    <property type="entry name" value="Metallo-dependent hydrolases"/>
    <property type="match status" value="1"/>
</dbReference>
<evidence type="ECO:0000313" key="5">
    <source>
        <dbReference type="Proteomes" id="UP000249130"/>
    </source>
</evidence>
<dbReference type="EMBL" id="NPEX01000195">
    <property type="protein sequence ID" value="RAI41282.1"/>
    <property type="molecule type" value="Genomic_DNA"/>
</dbReference>
<reference evidence="4 5" key="1">
    <citation type="submission" date="2017-07" db="EMBL/GenBank/DDBJ databases">
        <title>Draft Genome Sequences of Select Purple Nonsulfur Bacteria.</title>
        <authorList>
            <person name="Lasarre B."/>
            <person name="Mckinlay J.B."/>
        </authorList>
    </citation>
    <scope>NUCLEOTIDE SEQUENCE [LARGE SCALE GENOMIC DNA]</scope>
    <source>
        <strain evidence="4 5">DSM 5909</strain>
    </source>
</reference>
<dbReference type="InterPro" id="IPR032466">
    <property type="entry name" value="Metal_Hydrolase"/>
</dbReference>
<evidence type="ECO:0000313" key="4">
    <source>
        <dbReference type="EMBL" id="RAI41282.1"/>
    </source>
</evidence>
<dbReference type="AlphaFoldDB" id="A0A327KVQ6"/>
<dbReference type="SUPFAM" id="SSF51338">
    <property type="entry name" value="Composite domain of metallo-dependent hydrolases"/>
    <property type="match status" value="2"/>
</dbReference>
<dbReference type="GO" id="GO:0016810">
    <property type="term" value="F:hydrolase activity, acting on carbon-nitrogen (but not peptide) bonds"/>
    <property type="evidence" value="ECO:0007669"/>
    <property type="project" value="InterPro"/>
</dbReference>
<dbReference type="Gene3D" id="2.30.40.10">
    <property type="entry name" value="Urease, subunit C, domain 1"/>
    <property type="match status" value="1"/>
</dbReference>
<dbReference type="InterPro" id="IPR006680">
    <property type="entry name" value="Amidohydro-rel"/>
</dbReference>
<dbReference type="Proteomes" id="UP000249130">
    <property type="component" value="Unassembled WGS sequence"/>
</dbReference>
<sequence>MRTLIENLEFVLTVDKADTVLSNASVVIDGERFSDIGPAAVIAARHGRESFDRIVDGSRFGMTPGFVDSHVHLSETLSRAVFPDCLATRAWVFHWAKPFYANVTGRDEVVGATLGMAEMLRCGTTCFLDMGAQSDVRGVVEAIDRIGMRGITGRHAADVRPDVIPPGWTEEMMAHHFFPDHTTALAALERTVKDFDGAGGGRVRVWCNIEGKEPCSLELHVGARALAERLGVGTTYHLATSIEEAHVCERKHGHWPISRVAAAGGLSSNLVIAHCVAVQDEEVALMADAGTKVAFCPATAVKLAKGATRIGKYPEMMAAGMDVGLGTDGVSAGGTMNLMRQLYMVAGMFKDSRMDSTLVGARKALRMATIEGAQALGWADEIGSIEIGKRADLVLFDLDHFEWVPYGDPLQAVVYSSSPASIAQTWVNGRALFENGRVVTVDEKSLHVEARRRAADVVRRAGLVMGATPVVTTTYD</sequence>
<name>A0A327KVQ6_9BRAD</name>
<dbReference type="Pfam" id="PF01979">
    <property type="entry name" value="Amidohydro_1"/>
    <property type="match status" value="1"/>
</dbReference>
<keyword evidence="2 4" id="KW-0378">Hydrolase</keyword>
<comment type="caution">
    <text evidence="4">The sequence shown here is derived from an EMBL/GenBank/DDBJ whole genome shotgun (WGS) entry which is preliminary data.</text>
</comment>
<dbReference type="RefSeq" id="WP_111421136.1">
    <property type="nucleotide sequence ID" value="NZ_NPEX01000195.1"/>
</dbReference>
<protein>
    <submittedName>
        <fullName evidence="4">Amidohydrolase</fullName>
    </submittedName>
</protein>